<name>A0A1I7TL72_9PELO</name>
<sequence length="93" mass="11178">MLVMTLNPELTFKICWHHLRLESLRSRILNQRQKHWLPVYQNIRENLTKTMRPMVREVRSSLELSQLGQTSLTHDFFPYVIGICPYKVRQLAQ</sequence>
<organism evidence="1 2">
    <name type="scientific">Caenorhabditis tropicalis</name>
    <dbReference type="NCBI Taxonomy" id="1561998"/>
    <lineage>
        <taxon>Eukaryota</taxon>
        <taxon>Metazoa</taxon>
        <taxon>Ecdysozoa</taxon>
        <taxon>Nematoda</taxon>
        <taxon>Chromadorea</taxon>
        <taxon>Rhabditida</taxon>
        <taxon>Rhabditina</taxon>
        <taxon>Rhabditomorpha</taxon>
        <taxon>Rhabditoidea</taxon>
        <taxon>Rhabditidae</taxon>
        <taxon>Peloderinae</taxon>
        <taxon>Caenorhabditis</taxon>
    </lineage>
</organism>
<accession>A0A1I7TL72</accession>
<dbReference type="Proteomes" id="UP000095282">
    <property type="component" value="Unplaced"/>
</dbReference>
<reference evidence="2" key="1">
    <citation type="submission" date="2016-11" db="UniProtKB">
        <authorList>
            <consortium name="WormBaseParasite"/>
        </authorList>
    </citation>
    <scope>IDENTIFICATION</scope>
</reference>
<evidence type="ECO:0000313" key="1">
    <source>
        <dbReference type="Proteomes" id="UP000095282"/>
    </source>
</evidence>
<protein>
    <submittedName>
        <fullName evidence="2">NR LBD domain-containing protein</fullName>
    </submittedName>
</protein>
<dbReference type="WBParaSite" id="Csp11.Scaffold628.g7013.t1">
    <property type="protein sequence ID" value="Csp11.Scaffold628.g7013.t1"/>
    <property type="gene ID" value="Csp11.Scaffold628.g7013"/>
</dbReference>
<keyword evidence="1" id="KW-1185">Reference proteome</keyword>
<evidence type="ECO:0000313" key="2">
    <source>
        <dbReference type="WBParaSite" id="Csp11.Scaffold628.g7013.t1"/>
    </source>
</evidence>
<dbReference type="AlphaFoldDB" id="A0A1I7TL72"/>
<proteinExistence type="predicted"/>